<dbReference type="AlphaFoldDB" id="A0AAV0CI70"/>
<evidence type="ECO:0000313" key="1">
    <source>
        <dbReference type="EMBL" id="CAH9076540.1"/>
    </source>
</evidence>
<organism evidence="1 2">
    <name type="scientific">Cuscuta epithymum</name>
    <dbReference type="NCBI Taxonomy" id="186058"/>
    <lineage>
        <taxon>Eukaryota</taxon>
        <taxon>Viridiplantae</taxon>
        <taxon>Streptophyta</taxon>
        <taxon>Embryophyta</taxon>
        <taxon>Tracheophyta</taxon>
        <taxon>Spermatophyta</taxon>
        <taxon>Magnoliopsida</taxon>
        <taxon>eudicotyledons</taxon>
        <taxon>Gunneridae</taxon>
        <taxon>Pentapetalae</taxon>
        <taxon>asterids</taxon>
        <taxon>lamiids</taxon>
        <taxon>Solanales</taxon>
        <taxon>Convolvulaceae</taxon>
        <taxon>Cuscuteae</taxon>
        <taxon>Cuscuta</taxon>
        <taxon>Cuscuta subgen. Cuscuta</taxon>
    </lineage>
</organism>
<keyword evidence="2" id="KW-1185">Reference proteome</keyword>
<gene>
    <name evidence="1" type="ORF">CEPIT_LOCUS5931</name>
</gene>
<dbReference type="EMBL" id="CAMAPF010000030">
    <property type="protein sequence ID" value="CAH9076540.1"/>
    <property type="molecule type" value="Genomic_DNA"/>
</dbReference>
<dbReference type="Proteomes" id="UP001152523">
    <property type="component" value="Unassembled WGS sequence"/>
</dbReference>
<reference evidence="1" key="1">
    <citation type="submission" date="2022-07" db="EMBL/GenBank/DDBJ databases">
        <authorList>
            <person name="Macas J."/>
            <person name="Novak P."/>
            <person name="Neumann P."/>
        </authorList>
    </citation>
    <scope>NUCLEOTIDE SEQUENCE</scope>
</reference>
<comment type="caution">
    <text evidence="1">The sequence shown here is derived from an EMBL/GenBank/DDBJ whole genome shotgun (WGS) entry which is preliminary data.</text>
</comment>
<accession>A0AAV0CI70</accession>
<evidence type="ECO:0000313" key="2">
    <source>
        <dbReference type="Proteomes" id="UP001152523"/>
    </source>
</evidence>
<protein>
    <submittedName>
        <fullName evidence="1">Uncharacterized protein</fullName>
    </submittedName>
</protein>
<sequence>MVGMGSLIETKPTHPCPIPHLVMCWLRRTPPLPSLIHSNNQERRAQGKLKLSKAIVGGKQQEKKSKEKRVVLEELKSPETAKYRRLFVAADHESRPPFTKAARLSSAAQIFHLQTA</sequence>
<proteinExistence type="predicted"/>
<name>A0AAV0CI70_9ASTE</name>